<dbReference type="PANTHER" id="PTHR15651:SF7">
    <property type="entry name" value="ARMADILLO REPEAT-CONTAINING PROTEIN 8"/>
    <property type="match status" value="1"/>
</dbReference>
<dbReference type="FunFam" id="1.25.10.10:FF:000416">
    <property type="entry name" value="Armadillo repeat-containing protein 8"/>
    <property type="match status" value="1"/>
</dbReference>
<keyword evidence="3" id="KW-0963">Cytoplasm</keyword>
<comment type="subcellular location">
    <subcellularLocation>
        <location evidence="2">Cytoplasm</location>
    </subcellularLocation>
    <subcellularLocation>
        <location evidence="1">Nucleus</location>
    </subcellularLocation>
</comment>
<keyword evidence="5" id="KW-0539">Nucleus</keyword>
<dbReference type="GO" id="GO:0005634">
    <property type="term" value="C:nucleus"/>
    <property type="evidence" value="ECO:0007669"/>
    <property type="project" value="UniProtKB-SubCell"/>
</dbReference>
<dbReference type="Gene3D" id="1.25.10.10">
    <property type="entry name" value="Leucine-rich Repeat Variant"/>
    <property type="match status" value="2"/>
</dbReference>
<dbReference type="EMBL" id="CP093351">
    <property type="protein sequence ID" value="WOH15194.1"/>
    <property type="molecule type" value="Genomic_DNA"/>
</dbReference>
<keyword evidence="4" id="KW-0677">Repeat</keyword>
<dbReference type="GO" id="GO:0005737">
    <property type="term" value="C:cytoplasm"/>
    <property type="evidence" value="ECO:0007669"/>
    <property type="project" value="UniProtKB-SubCell"/>
</dbReference>
<dbReference type="InterPro" id="IPR038739">
    <property type="entry name" value="ARMC8/Vid28"/>
</dbReference>
<feature type="repeat" description="ARM" evidence="6">
    <location>
        <begin position="444"/>
        <end position="471"/>
    </location>
</feature>
<dbReference type="InterPro" id="IPR011989">
    <property type="entry name" value="ARM-like"/>
</dbReference>
<dbReference type="OrthoDB" id="5559898at2759"/>
<sequence>MPSSAIPSSWSSHNRPELLIARLRSAGEGRLKALRELKNQIIGNRTKKLTYIKLGAVPSVVEILTSAVFDTSGDVHSILIQSCAVLGSFACGVDAGVKAVLEAGAFSHLMILISHRNDKVVDAAARSLRMIYQSKLAPKYDFLYAKNIEFILSLLNKGNENVTGLGASIITHSCWSKMEQRALSDAGVLKKLVSLLRGSLSQRDASLESLASLIKDNPEVISKFVGPESGRALSAVTELTKDRYPRTRLLACMCLIVVQSSSPASLQVAGIKMKLITILLELMDDPGEVGDEAGFALSSFISESEDLQKLAFEANVVDRLCDHLQNCLLQTRRYQGILLALAGLCSKLECCRSKIFSHKAFNLIIDALNHERSEVRVAACICLKSLSRSVQHLSAGHFKTELIIMPLVKLLCDTSTSEQVAALGAISNIVIDFAMHKSLLVKCGGVKQLVQLSKSMDSTIRVNAVWALRNLMFLVDNTCKEGIFSELTAMTLRSLICDPKPSVQEQALGLVRNLVDGSVDSIEYMFLEDCLLLNTVGRQLLSASKTEVLIQGMFVLCNVSSGNEFHKEAVMHQLMTPADPDTLSIVVKFLQNSDSQLRVAAVWALVNLTSPSSPGAFARVVRLRNAGVVQQLKTMVTDPCLDVKLRVRTALGQTMTFDASVV</sequence>
<proteinExistence type="predicted"/>
<evidence type="ECO:0000256" key="6">
    <source>
        <dbReference type="PROSITE-ProRule" id="PRU00259"/>
    </source>
</evidence>
<evidence type="ECO:0000313" key="8">
    <source>
        <dbReference type="EMBL" id="WOH15194.1"/>
    </source>
</evidence>
<keyword evidence="9" id="KW-1185">Reference proteome</keyword>
<dbReference type="InterPro" id="IPR000225">
    <property type="entry name" value="Armadillo"/>
</dbReference>
<dbReference type="GO" id="GO:0043161">
    <property type="term" value="P:proteasome-mediated ubiquitin-dependent protein catabolic process"/>
    <property type="evidence" value="ECO:0007669"/>
    <property type="project" value="TreeGrafter"/>
</dbReference>
<dbReference type="AlphaFoldDB" id="A0A175YHS3"/>
<evidence type="ECO:0000256" key="5">
    <source>
        <dbReference type="ARBA" id="ARBA00023242"/>
    </source>
</evidence>
<dbReference type="STRING" id="79200.A0A175YHS3"/>
<dbReference type="SMART" id="SM00185">
    <property type="entry name" value="ARM"/>
    <property type="match status" value="6"/>
</dbReference>
<reference evidence="7" key="1">
    <citation type="journal article" date="2016" name="Nat. Genet.">
        <title>A high-quality carrot genome assembly provides new insights into carotenoid accumulation and asterid genome evolution.</title>
        <authorList>
            <person name="Iorizzo M."/>
            <person name="Ellison S."/>
            <person name="Senalik D."/>
            <person name="Zeng P."/>
            <person name="Satapoomin P."/>
            <person name="Huang J."/>
            <person name="Bowman M."/>
            <person name="Iovene M."/>
            <person name="Sanseverino W."/>
            <person name="Cavagnaro P."/>
            <person name="Yildiz M."/>
            <person name="Macko-Podgorni A."/>
            <person name="Moranska E."/>
            <person name="Grzebelus E."/>
            <person name="Grzebelus D."/>
            <person name="Ashrafi H."/>
            <person name="Zheng Z."/>
            <person name="Cheng S."/>
            <person name="Spooner D."/>
            <person name="Van Deynze A."/>
            <person name="Simon P."/>
        </authorList>
    </citation>
    <scope>NUCLEOTIDE SEQUENCE [LARGE SCALE GENOMIC DNA]</scope>
    <source>
        <tissue evidence="7">Leaf</tissue>
    </source>
</reference>
<evidence type="ECO:0000256" key="4">
    <source>
        <dbReference type="ARBA" id="ARBA00022737"/>
    </source>
</evidence>
<evidence type="ECO:0000313" key="9">
    <source>
        <dbReference type="Proteomes" id="UP000077755"/>
    </source>
</evidence>
<dbReference type="OMA" id="KGTDQHV"/>
<evidence type="ECO:0000256" key="2">
    <source>
        <dbReference type="ARBA" id="ARBA00004496"/>
    </source>
</evidence>
<dbReference type="PROSITE" id="PS50176">
    <property type="entry name" value="ARM_REPEAT"/>
    <property type="match status" value="1"/>
</dbReference>
<dbReference type="Pfam" id="PF00514">
    <property type="entry name" value="Arm"/>
    <property type="match status" value="1"/>
</dbReference>
<name>A0A175YHS3_DAUCS</name>
<evidence type="ECO:0000256" key="1">
    <source>
        <dbReference type="ARBA" id="ARBA00004123"/>
    </source>
</evidence>
<dbReference type="InterPro" id="IPR016024">
    <property type="entry name" value="ARM-type_fold"/>
</dbReference>
<dbReference type="GO" id="GO:0034657">
    <property type="term" value="C:GID complex"/>
    <property type="evidence" value="ECO:0007669"/>
    <property type="project" value="TreeGrafter"/>
</dbReference>
<accession>A0A175YHS3</accession>
<dbReference type="EMBL" id="LNRQ01000009">
    <property type="protein sequence ID" value="KZM82382.1"/>
    <property type="molecule type" value="Genomic_DNA"/>
</dbReference>
<organism evidence="7">
    <name type="scientific">Daucus carota subsp. sativus</name>
    <name type="common">Carrot</name>
    <dbReference type="NCBI Taxonomy" id="79200"/>
    <lineage>
        <taxon>Eukaryota</taxon>
        <taxon>Viridiplantae</taxon>
        <taxon>Streptophyta</taxon>
        <taxon>Embryophyta</taxon>
        <taxon>Tracheophyta</taxon>
        <taxon>Spermatophyta</taxon>
        <taxon>Magnoliopsida</taxon>
        <taxon>eudicotyledons</taxon>
        <taxon>Gunneridae</taxon>
        <taxon>Pentapetalae</taxon>
        <taxon>asterids</taxon>
        <taxon>campanulids</taxon>
        <taxon>Apiales</taxon>
        <taxon>Apiaceae</taxon>
        <taxon>Apioideae</taxon>
        <taxon>Scandiceae</taxon>
        <taxon>Daucinae</taxon>
        <taxon>Daucus</taxon>
        <taxon>Daucus sect. Daucus</taxon>
    </lineage>
</organism>
<protein>
    <submittedName>
        <fullName evidence="7">Uncharacterized protein</fullName>
    </submittedName>
</protein>
<dbReference type="SUPFAM" id="SSF48371">
    <property type="entry name" value="ARM repeat"/>
    <property type="match status" value="1"/>
</dbReference>
<reference evidence="8" key="2">
    <citation type="submission" date="2022-03" db="EMBL/GenBank/DDBJ databases">
        <title>Draft title - Genomic analysis of global carrot germplasm unveils the trajectory of domestication and the origin of high carotenoid orange carrot.</title>
        <authorList>
            <person name="Iorizzo M."/>
            <person name="Ellison S."/>
            <person name="Senalik D."/>
            <person name="Macko-Podgorni A."/>
            <person name="Grzebelus D."/>
            <person name="Bostan H."/>
            <person name="Rolling W."/>
            <person name="Curaba J."/>
            <person name="Simon P."/>
        </authorList>
    </citation>
    <scope>NUCLEOTIDE SEQUENCE</scope>
    <source>
        <tissue evidence="8">Leaf</tissue>
    </source>
</reference>
<dbReference type="Gramene" id="KZM82382">
    <property type="protein sequence ID" value="KZM82382"/>
    <property type="gene ID" value="DCAR_029951"/>
</dbReference>
<dbReference type="PANTHER" id="PTHR15651">
    <property type="entry name" value="ARMADILLO REPEAT-CONTAINING PROTEIN 8"/>
    <property type="match status" value="1"/>
</dbReference>
<dbReference type="Proteomes" id="UP000077755">
    <property type="component" value="Chromosome 9"/>
</dbReference>
<evidence type="ECO:0000313" key="7">
    <source>
        <dbReference type="EMBL" id="KZM82382.1"/>
    </source>
</evidence>
<dbReference type="KEGG" id="dcr:108202736"/>
<evidence type="ECO:0000256" key="3">
    <source>
        <dbReference type="ARBA" id="ARBA00022490"/>
    </source>
</evidence>
<gene>
    <name evidence="7" type="ORF">DCAR_029951</name>
    <name evidence="8" type="ORF">DCAR_0934731</name>
</gene>